<proteinExistence type="predicted"/>
<evidence type="ECO:0000313" key="1">
    <source>
        <dbReference type="EMBL" id="NIJ22534.1"/>
    </source>
</evidence>
<organism evidence="1 2">
    <name type="scientific">Sphingomonas japonica</name>
    <dbReference type="NCBI Taxonomy" id="511662"/>
    <lineage>
        <taxon>Bacteria</taxon>
        <taxon>Pseudomonadati</taxon>
        <taxon>Pseudomonadota</taxon>
        <taxon>Alphaproteobacteria</taxon>
        <taxon>Sphingomonadales</taxon>
        <taxon>Sphingomonadaceae</taxon>
        <taxon>Sphingomonas</taxon>
    </lineage>
</organism>
<comment type="caution">
    <text evidence="1">The sequence shown here is derived from an EMBL/GenBank/DDBJ whole genome shotgun (WGS) entry which is preliminary data.</text>
</comment>
<sequence>MKQKQFSEEQIIGILKEAGEGAEVTELVRKLGMFSAIYYAWKAKSGGWRCPVRSGCGRSKGETHGLGACRRIRCSTTRVGPEGQRSRRSAVKKVVTPAAKGQADAHLQVTLGSRTTARKRIGCTARRASRPGADRHESAWFRVLHYRR</sequence>
<keyword evidence="2" id="KW-1185">Reference proteome</keyword>
<gene>
    <name evidence="1" type="ORF">FHT01_000076</name>
</gene>
<dbReference type="Proteomes" id="UP000788153">
    <property type="component" value="Unassembled WGS sequence"/>
</dbReference>
<reference evidence="1 2" key="1">
    <citation type="submission" date="2020-03" db="EMBL/GenBank/DDBJ databases">
        <title>Genomic Encyclopedia of Type Strains, Phase IV (KMG-IV): sequencing the most valuable type-strain genomes for metagenomic binning, comparative biology and taxonomic classification.</title>
        <authorList>
            <person name="Goeker M."/>
        </authorList>
    </citation>
    <scope>NUCLEOTIDE SEQUENCE [LARGE SCALE GENOMIC DNA]</scope>
    <source>
        <strain evidence="1 2">DSM 22753</strain>
    </source>
</reference>
<accession>A0ABX0TYY8</accession>
<name>A0ABX0TYY8_9SPHN</name>
<dbReference type="InterPro" id="IPR002514">
    <property type="entry name" value="Transposase_8"/>
</dbReference>
<protein>
    <submittedName>
        <fullName evidence="1">Transposase</fullName>
    </submittedName>
</protein>
<dbReference type="EMBL" id="JAASQP010000001">
    <property type="protein sequence ID" value="NIJ22534.1"/>
    <property type="molecule type" value="Genomic_DNA"/>
</dbReference>
<evidence type="ECO:0000313" key="2">
    <source>
        <dbReference type="Proteomes" id="UP000788153"/>
    </source>
</evidence>
<dbReference type="Pfam" id="PF01527">
    <property type="entry name" value="HTH_Tnp_1"/>
    <property type="match status" value="1"/>
</dbReference>
<dbReference type="RefSeq" id="WP_140047764.1">
    <property type="nucleotide sequence ID" value="NZ_BAAAEV010000001.1"/>
</dbReference>